<dbReference type="EMBL" id="UGQS01000001">
    <property type="protein sequence ID" value="STZ75941.1"/>
    <property type="molecule type" value="Genomic_DNA"/>
</dbReference>
<dbReference type="GO" id="GO:0009062">
    <property type="term" value="P:fatty acid catabolic process"/>
    <property type="evidence" value="ECO:0007669"/>
    <property type="project" value="TreeGrafter"/>
</dbReference>
<gene>
    <name evidence="5" type="ORF">NCTC10295_00695</name>
</gene>
<keyword evidence="6" id="KW-1185">Reference proteome</keyword>
<dbReference type="EC" id="3.1.2.-" evidence="5"/>
<organism evidence="5 6">
    <name type="scientific">Bergeriella denitrificans</name>
    <name type="common">Neisseria denitrificans</name>
    <dbReference type="NCBI Taxonomy" id="494"/>
    <lineage>
        <taxon>Bacteria</taxon>
        <taxon>Pseudomonadati</taxon>
        <taxon>Pseudomonadota</taxon>
        <taxon>Betaproteobacteria</taxon>
        <taxon>Neisseriales</taxon>
        <taxon>Neisseriaceae</taxon>
        <taxon>Bergeriella</taxon>
    </lineage>
</organism>
<evidence type="ECO:0000313" key="6">
    <source>
        <dbReference type="Proteomes" id="UP000254651"/>
    </source>
</evidence>
<dbReference type="RefSeq" id="WP_115225367.1">
    <property type="nucleotide sequence ID" value="NZ_CP181246.1"/>
</dbReference>
<proteinExistence type="inferred from homology"/>
<dbReference type="PANTHER" id="PTHR11049:SF5">
    <property type="entry name" value="ACYL-COA THIOESTER HYDROLASE YCIA"/>
    <property type="match status" value="1"/>
</dbReference>
<evidence type="ECO:0000259" key="4">
    <source>
        <dbReference type="PROSITE" id="PS51770"/>
    </source>
</evidence>
<evidence type="ECO:0000256" key="1">
    <source>
        <dbReference type="ARBA" id="ARBA00010458"/>
    </source>
</evidence>
<dbReference type="AlphaFoldDB" id="A0A378UHG4"/>
<reference evidence="5 6" key="1">
    <citation type="submission" date="2018-06" db="EMBL/GenBank/DDBJ databases">
        <authorList>
            <consortium name="Pathogen Informatics"/>
            <person name="Doyle S."/>
        </authorList>
    </citation>
    <scope>NUCLEOTIDE SEQUENCE [LARGE SCALE GENOMIC DNA]</scope>
    <source>
        <strain evidence="5 6">NCTC10295</strain>
    </source>
</reference>
<dbReference type="InterPro" id="IPR029069">
    <property type="entry name" value="HotDog_dom_sf"/>
</dbReference>
<dbReference type="InterPro" id="IPR040170">
    <property type="entry name" value="Cytosol_ACT"/>
</dbReference>
<dbReference type="GO" id="GO:0006637">
    <property type="term" value="P:acyl-CoA metabolic process"/>
    <property type="evidence" value="ECO:0007669"/>
    <property type="project" value="TreeGrafter"/>
</dbReference>
<dbReference type="Gene3D" id="3.10.129.10">
    <property type="entry name" value="Hotdog Thioesterase"/>
    <property type="match status" value="1"/>
</dbReference>
<dbReference type="PANTHER" id="PTHR11049">
    <property type="entry name" value="ACYL COENZYME A THIOESTER HYDROLASE"/>
    <property type="match status" value="1"/>
</dbReference>
<name>A0A378UHG4_BERDE</name>
<protein>
    <submittedName>
        <fullName evidence="5">Acyl-CoA hydrolase</fullName>
        <ecNumber evidence="5">3.1.2.-</ecNumber>
    </submittedName>
</protein>
<dbReference type="CDD" id="cd03442">
    <property type="entry name" value="BFIT_BACH"/>
    <property type="match status" value="1"/>
</dbReference>
<dbReference type="SUPFAM" id="SSF54637">
    <property type="entry name" value="Thioesterase/thiol ester dehydrase-isomerase"/>
    <property type="match status" value="1"/>
</dbReference>
<evidence type="ECO:0000256" key="2">
    <source>
        <dbReference type="ARBA" id="ARBA00022801"/>
    </source>
</evidence>
<dbReference type="GO" id="GO:0052816">
    <property type="term" value="F:long-chain fatty acyl-CoA hydrolase activity"/>
    <property type="evidence" value="ECO:0007669"/>
    <property type="project" value="TreeGrafter"/>
</dbReference>
<dbReference type="Proteomes" id="UP000254651">
    <property type="component" value="Unassembled WGS sequence"/>
</dbReference>
<dbReference type="GO" id="GO:0005829">
    <property type="term" value="C:cytosol"/>
    <property type="evidence" value="ECO:0007669"/>
    <property type="project" value="TreeGrafter"/>
</dbReference>
<comment type="similarity">
    <text evidence="1">Belongs to the acyl coenzyme A hydrolase family.</text>
</comment>
<dbReference type="Pfam" id="PF03061">
    <property type="entry name" value="4HBT"/>
    <property type="match status" value="1"/>
</dbReference>
<accession>A0A378UHG4</accession>
<dbReference type="InterPro" id="IPR006683">
    <property type="entry name" value="Thioestr_dom"/>
</dbReference>
<sequence length="147" mass="16146">MMEKKKHTAPERPEGELLLRTVARAKDTNVNNDIFGGWIMSQMDLGGGILAAEIAQGRIVTVAVQEMSFIRPVKVNHIVSVYGRLVKVGNTSLQLKIEVWVKPFLPEEAQGGKPELVTAAVFTYVAIDDEGRPRPVPKDALPPIHPV</sequence>
<evidence type="ECO:0000256" key="3">
    <source>
        <dbReference type="PROSITE-ProRule" id="PRU01106"/>
    </source>
</evidence>
<evidence type="ECO:0000313" key="5">
    <source>
        <dbReference type="EMBL" id="STZ75941.1"/>
    </source>
</evidence>
<dbReference type="InterPro" id="IPR033120">
    <property type="entry name" value="HOTDOG_ACOT"/>
</dbReference>
<keyword evidence="2 3" id="KW-0378">Hydrolase</keyword>
<dbReference type="PROSITE" id="PS51770">
    <property type="entry name" value="HOTDOG_ACOT"/>
    <property type="match status" value="1"/>
</dbReference>
<feature type="domain" description="HotDog ACOT-type" evidence="4">
    <location>
        <begin position="13"/>
        <end position="130"/>
    </location>
</feature>